<dbReference type="RefSeq" id="WP_349761080.1">
    <property type="nucleotide sequence ID" value="NZ_JBEGCJ010000002.1"/>
</dbReference>
<gene>
    <name evidence="11" type="ORF">ABE960_04690</name>
</gene>
<keyword evidence="4 9" id="KW-0997">Cell inner membrane</keyword>
<dbReference type="EMBL" id="JBEGCJ010000002">
    <property type="protein sequence ID" value="MEQ6916821.1"/>
    <property type="molecule type" value="Genomic_DNA"/>
</dbReference>
<evidence type="ECO:0000256" key="1">
    <source>
        <dbReference type="ARBA" id="ARBA00004429"/>
    </source>
</evidence>
<proteinExistence type="inferred from homology"/>
<keyword evidence="3" id="KW-1003">Cell membrane</keyword>
<evidence type="ECO:0000256" key="7">
    <source>
        <dbReference type="ARBA" id="ARBA00023136"/>
    </source>
</evidence>
<dbReference type="InterPro" id="IPR007387">
    <property type="entry name" value="TRAP_DctQ"/>
</dbReference>
<keyword evidence="5 9" id="KW-0812">Transmembrane</keyword>
<comment type="similarity">
    <text evidence="8 9">Belongs to the TRAP transporter small permease family.</text>
</comment>
<comment type="caution">
    <text evidence="11">The sequence shown here is derived from an EMBL/GenBank/DDBJ whole genome shotgun (WGS) entry which is preliminary data.</text>
</comment>
<evidence type="ECO:0000256" key="3">
    <source>
        <dbReference type="ARBA" id="ARBA00022475"/>
    </source>
</evidence>
<evidence type="ECO:0000256" key="2">
    <source>
        <dbReference type="ARBA" id="ARBA00022448"/>
    </source>
</evidence>
<dbReference type="PANTHER" id="PTHR35011">
    <property type="entry name" value="2,3-DIKETO-L-GULONATE TRAP TRANSPORTER SMALL PERMEASE PROTEIN YIAM"/>
    <property type="match status" value="1"/>
</dbReference>
<evidence type="ECO:0000256" key="4">
    <source>
        <dbReference type="ARBA" id="ARBA00022519"/>
    </source>
</evidence>
<keyword evidence="2 9" id="KW-0813">Transport</keyword>
<evidence type="ECO:0000313" key="11">
    <source>
        <dbReference type="EMBL" id="MEQ6916821.1"/>
    </source>
</evidence>
<dbReference type="PANTHER" id="PTHR35011:SF4">
    <property type="entry name" value="SLL1102 PROTEIN"/>
    <property type="match status" value="1"/>
</dbReference>
<keyword evidence="6 9" id="KW-1133">Transmembrane helix</keyword>
<comment type="caution">
    <text evidence="9">Lacks conserved residue(s) required for the propagation of feature annotation.</text>
</comment>
<dbReference type="InterPro" id="IPR055348">
    <property type="entry name" value="DctQ"/>
</dbReference>
<dbReference type="Proteomes" id="UP001442468">
    <property type="component" value="Unassembled WGS sequence"/>
</dbReference>
<feature type="transmembrane region" description="Helical" evidence="9">
    <location>
        <begin position="93"/>
        <end position="115"/>
    </location>
</feature>
<evidence type="ECO:0000259" key="10">
    <source>
        <dbReference type="Pfam" id="PF04290"/>
    </source>
</evidence>
<reference evidence="11 12" key="1">
    <citation type="submission" date="2024-05" db="EMBL/GenBank/DDBJ databases">
        <title>Halomonas sp. SSM6 16S ribosomal RNA gene Genome sequencing and assembly.</title>
        <authorList>
            <person name="Yook S."/>
        </authorList>
    </citation>
    <scope>NUCLEOTIDE SEQUENCE [LARGE SCALE GENOMIC DNA]</scope>
    <source>
        <strain evidence="11 12">SSM6</strain>
    </source>
</reference>
<accession>A0ABV1NCN1</accession>
<feature type="domain" description="Tripartite ATP-independent periplasmic transporters DctQ component" evidence="10">
    <location>
        <begin position="31"/>
        <end position="161"/>
    </location>
</feature>
<dbReference type="Pfam" id="PF04290">
    <property type="entry name" value="DctQ"/>
    <property type="match status" value="1"/>
</dbReference>
<evidence type="ECO:0000256" key="6">
    <source>
        <dbReference type="ARBA" id="ARBA00022989"/>
    </source>
</evidence>
<keyword evidence="12" id="KW-1185">Reference proteome</keyword>
<keyword evidence="7 9" id="KW-0472">Membrane</keyword>
<feature type="transmembrane region" description="Helical" evidence="9">
    <location>
        <begin position="135"/>
        <end position="155"/>
    </location>
</feature>
<evidence type="ECO:0000313" key="12">
    <source>
        <dbReference type="Proteomes" id="UP001442468"/>
    </source>
</evidence>
<evidence type="ECO:0000256" key="9">
    <source>
        <dbReference type="RuleBase" id="RU369079"/>
    </source>
</evidence>
<feature type="transmembrane region" description="Helical" evidence="9">
    <location>
        <begin position="51"/>
        <end position="72"/>
    </location>
</feature>
<evidence type="ECO:0000256" key="8">
    <source>
        <dbReference type="ARBA" id="ARBA00038436"/>
    </source>
</evidence>
<sequence>MFHTFLRGLCHSIDFIVMLTGKAASYLMPVLAGIVAFEVFSRYVLGSPTIWAYDLSLFLFGYITALGGAYAQQKRAHINVDILYLKVSPKAKSVFNIIGFALGIFFLIIIVKVSTGKLLEALEFDYRRESEWAPPMYHFWVMMIVACSLFISQLVRDTLNDIYYLLTGIPLLKQKEGTHHGH</sequence>
<evidence type="ECO:0000256" key="5">
    <source>
        <dbReference type="ARBA" id="ARBA00022692"/>
    </source>
</evidence>
<comment type="subunit">
    <text evidence="9">The complex comprises the extracytoplasmic solute receptor protein and the two transmembrane proteins.</text>
</comment>
<protein>
    <recommendedName>
        <fullName evidence="9">TRAP transporter small permease protein</fullName>
    </recommendedName>
</protein>
<comment type="subcellular location">
    <subcellularLocation>
        <location evidence="1 9">Cell inner membrane</location>
        <topology evidence="1 9">Multi-pass membrane protein</topology>
    </subcellularLocation>
</comment>
<name>A0ABV1NCN1_9GAMM</name>
<organism evidence="11 12">
    <name type="scientific">Halomonas aquatica</name>
    <dbReference type="NCBI Taxonomy" id="3151123"/>
    <lineage>
        <taxon>Bacteria</taxon>
        <taxon>Pseudomonadati</taxon>
        <taxon>Pseudomonadota</taxon>
        <taxon>Gammaproteobacteria</taxon>
        <taxon>Oceanospirillales</taxon>
        <taxon>Halomonadaceae</taxon>
        <taxon>Halomonas</taxon>
    </lineage>
</organism>
<comment type="function">
    <text evidence="9">Part of the tripartite ATP-independent periplasmic (TRAP) transport system.</text>
</comment>